<evidence type="ECO:0000256" key="2">
    <source>
        <dbReference type="ARBA" id="ARBA00004496"/>
    </source>
</evidence>
<dbReference type="GO" id="GO:0033588">
    <property type="term" value="C:elongator holoenzyme complex"/>
    <property type="evidence" value="ECO:0007669"/>
    <property type="project" value="InterPro"/>
</dbReference>
<dbReference type="EMBL" id="PJQD01000001">
    <property type="protein sequence ID" value="POY76854.1"/>
    <property type="molecule type" value="Genomic_DNA"/>
</dbReference>
<evidence type="ECO:0000256" key="1">
    <source>
        <dbReference type="ARBA" id="ARBA00004123"/>
    </source>
</evidence>
<dbReference type="STRING" id="741276.A0A2S5BJB4"/>
<keyword evidence="6" id="KW-0963">Cytoplasm</keyword>
<dbReference type="InterPro" id="IPR019519">
    <property type="entry name" value="Elp5"/>
</dbReference>
<dbReference type="PANTHER" id="PTHR15641:SF1">
    <property type="entry name" value="ELONGATOR COMPLEX PROTEIN 5"/>
    <property type="match status" value="1"/>
</dbReference>
<protein>
    <recommendedName>
        <fullName evidence="5">Elongator complex protein 5</fullName>
    </recommendedName>
</protein>
<evidence type="ECO:0000256" key="9">
    <source>
        <dbReference type="SAM" id="MobiDB-lite"/>
    </source>
</evidence>
<dbReference type="GO" id="GO:0002098">
    <property type="term" value="P:tRNA wobble uridine modification"/>
    <property type="evidence" value="ECO:0007669"/>
    <property type="project" value="InterPro"/>
</dbReference>
<keyword evidence="11" id="KW-1185">Reference proteome</keyword>
<dbReference type="OrthoDB" id="10681840at2759"/>
<feature type="region of interest" description="Disordered" evidence="9">
    <location>
        <begin position="390"/>
        <end position="424"/>
    </location>
</feature>
<comment type="similarity">
    <text evidence="4">Belongs to the ELP5 family.</text>
</comment>
<feature type="compositionally biased region" description="Low complexity" evidence="9">
    <location>
        <begin position="407"/>
        <end position="420"/>
    </location>
</feature>
<dbReference type="GO" id="GO:0000049">
    <property type="term" value="F:tRNA binding"/>
    <property type="evidence" value="ECO:0007669"/>
    <property type="project" value="TreeGrafter"/>
</dbReference>
<gene>
    <name evidence="10" type="ORF">BMF94_0106</name>
</gene>
<comment type="caution">
    <text evidence="10">The sequence shown here is derived from an EMBL/GenBank/DDBJ whole genome shotgun (WGS) entry which is preliminary data.</text>
</comment>
<evidence type="ECO:0000256" key="7">
    <source>
        <dbReference type="ARBA" id="ARBA00022694"/>
    </source>
</evidence>
<reference evidence="10 11" key="1">
    <citation type="journal article" date="2018" name="Front. Microbiol.">
        <title>Prospects for Fungal Bioremediation of Acidic Radioactive Waste Sites: Characterization and Genome Sequence of Rhodotorula taiwanensis MD1149.</title>
        <authorList>
            <person name="Tkavc R."/>
            <person name="Matrosova V.Y."/>
            <person name="Grichenko O.E."/>
            <person name="Gostincar C."/>
            <person name="Volpe R.P."/>
            <person name="Klimenkova P."/>
            <person name="Gaidamakova E.K."/>
            <person name="Zhou C.E."/>
            <person name="Stewart B.J."/>
            <person name="Lyman M.G."/>
            <person name="Malfatti S.A."/>
            <person name="Rubinfeld B."/>
            <person name="Courtot M."/>
            <person name="Singh J."/>
            <person name="Dalgard C.L."/>
            <person name="Hamilton T."/>
            <person name="Frey K.G."/>
            <person name="Gunde-Cimerman N."/>
            <person name="Dugan L."/>
            <person name="Daly M.J."/>
        </authorList>
    </citation>
    <scope>NUCLEOTIDE SEQUENCE [LARGE SCALE GENOMIC DNA]</scope>
    <source>
        <strain evidence="10 11">MD1149</strain>
    </source>
</reference>
<evidence type="ECO:0000256" key="8">
    <source>
        <dbReference type="ARBA" id="ARBA00023242"/>
    </source>
</evidence>
<name>A0A2S5BJB4_9BASI</name>
<dbReference type="Gene3D" id="3.40.50.300">
    <property type="entry name" value="P-loop containing nucleotide triphosphate hydrolases"/>
    <property type="match status" value="1"/>
</dbReference>
<evidence type="ECO:0000313" key="11">
    <source>
        <dbReference type="Proteomes" id="UP000237144"/>
    </source>
</evidence>
<dbReference type="GO" id="GO:0005829">
    <property type="term" value="C:cytosol"/>
    <property type="evidence" value="ECO:0007669"/>
    <property type="project" value="TreeGrafter"/>
</dbReference>
<sequence length="584" mass="62055">MSSVSFRISQERGESRVLDPLSLHNLSRHESGFGMLSPALSNRLLPPPGNASHAAVVVLSDTIAEPSLAVLRHFVGAALAPAPLEPTTSKGKSRLEEEHVVLVCLEQDPDALLPRSFAPDRSKRVRCVDATLTGPYSPPPSVARPSLSPTYGAVPRTHVDVSAPRGSHHLVEAIRTSLDSLSSTRSSSSSSLETREQTPVLVVVDSVNALAEELEGGNGECLRVVKRIRDLVNEFPTGSRVLLVHHDDFPPSASTSTATLQPALLPYLLSPTLSPSTLHLTLHPSAYLELLSREYGFSPDPVELASDPRLGSFVESLKRRRVGNAWNRPDRADEEDERIEAGRLSRSGGAGPVRHRDARATRTGANGPDPRHSYMGCIVEWSLRGLEEQSLTRAGGRSTSGGGGGTVSRSLRGPPTSTTGAGAGEAKRIVRRGFVGARLDARQQDEDIEVVEVEVGEVLDPKRTGVRAAVVHEQTHRTSTKPLPPPIPAAFASSSTTTAAAPPPDLPFSLNLTDSQRQARSLVSNPYAGADKPIYGQEGYQVPVVPGLGVAGGTGVLGGGGGIEYVADRGDDLDEEDPDEDLEL</sequence>
<keyword evidence="8" id="KW-0539">Nucleus</keyword>
<evidence type="ECO:0000313" key="10">
    <source>
        <dbReference type="EMBL" id="POY76854.1"/>
    </source>
</evidence>
<feature type="compositionally biased region" description="Acidic residues" evidence="9">
    <location>
        <begin position="571"/>
        <end position="584"/>
    </location>
</feature>
<comment type="pathway">
    <text evidence="3">tRNA modification; 5-methoxycarbonylmethyl-2-thiouridine-tRNA biosynthesis.</text>
</comment>
<dbReference type="GO" id="GO:0005634">
    <property type="term" value="C:nucleus"/>
    <property type="evidence" value="ECO:0007669"/>
    <property type="project" value="UniProtKB-SubCell"/>
</dbReference>
<evidence type="ECO:0000256" key="3">
    <source>
        <dbReference type="ARBA" id="ARBA00005043"/>
    </source>
</evidence>
<evidence type="ECO:0000256" key="5">
    <source>
        <dbReference type="ARBA" id="ARBA00020264"/>
    </source>
</evidence>
<comment type="subcellular location">
    <subcellularLocation>
        <location evidence="2">Cytoplasm</location>
    </subcellularLocation>
    <subcellularLocation>
        <location evidence="1">Nucleus</location>
    </subcellularLocation>
</comment>
<feature type="region of interest" description="Disordered" evidence="9">
    <location>
        <begin position="472"/>
        <end position="507"/>
    </location>
</feature>
<dbReference type="AlphaFoldDB" id="A0A2S5BJB4"/>
<feature type="region of interest" description="Disordered" evidence="9">
    <location>
        <begin position="559"/>
        <end position="584"/>
    </location>
</feature>
<proteinExistence type="inferred from homology"/>
<dbReference type="Proteomes" id="UP000237144">
    <property type="component" value="Unassembled WGS sequence"/>
</dbReference>
<accession>A0A2S5BJB4</accession>
<evidence type="ECO:0000256" key="4">
    <source>
        <dbReference type="ARBA" id="ARBA00009567"/>
    </source>
</evidence>
<dbReference type="UniPathway" id="UPA00988"/>
<organism evidence="10 11">
    <name type="scientific">Rhodotorula taiwanensis</name>
    <dbReference type="NCBI Taxonomy" id="741276"/>
    <lineage>
        <taxon>Eukaryota</taxon>
        <taxon>Fungi</taxon>
        <taxon>Dikarya</taxon>
        <taxon>Basidiomycota</taxon>
        <taxon>Pucciniomycotina</taxon>
        <taxon>Microbotryomycetes</taxon>
        <taxon>Sporidiobolales</taxon>
        <taxon>Sporidiobolaceae</taxon>
        <taxon>Rhodotorula</taxon>
    </lineage>
</organism>
<feature type="compositionally biased region" description="Low complexity" evidence="9">
    <location>
        <begin position="489"/>
        <end position="500"/>
    </location>
</feature>
<dbReference type="InterPro" id="IPR027417">
    <property type="entry name" value="P-loop_NTPase"/>
</dbReference>
<dbReference type="PANTHER" id="PTHR15641">
    <property type="entry name" value="ELONGATOR COMPLEX PROTEIN 5"/>
    <property type="match status" value="1"/>
</dbReference>
<keyword evidence="7" id="KW-0819">tRNA processing</keyword>
<feature type="region of interest" description="Disordered" evidence="9">
    <location>
        <begin position="330"/>
        <end position="371"/>
    </location>
</feature>
<evidence type="ECO:0000256" key="6">
    <source>
        <dbReference type="ARBA" id="ARBA00022490"/>
    </source>
</evidence>